<evidence type="ECO:0000256" key="1">
    <source>
        <dbReference type="SAM" id="Phobius"/>
    </source>
</evidence>
<gene>
    <name evidence="2" type="primary">CSON011573</name>
</gene>
<accession>A0A336M7K0</accession>
<keyword evidence="1" id="KW-0472">Membrane</keyword>
<feature type="transmembrane region" description="Helical" evidence="1">
    <location>
        <begin position="106"/>
        <end position="123"/>
    </location>
</feature>
<evidence type="ECO:0000313" key="2">
    <source>
        <dbReference type="EMBL" id="SSX24849.1"/>
    </source>
</evidence>
<proteinExistence type="predicted"/>
<feature type="transmembrane region" description="Helical" evidence="1">
    <location>
        <begin position="21"/>
        <end position="43"/>
    </location>
</feature>
<reference evidence="2" key="1">
    <citation type="submission" date="2018-07" db="EMBL/GenBank/DDBJ databases">
        <authorList>
            <person name="Quirk P.G."/>
            <person name="Krulwich T.A."/>
        </authorList>
    </citation>
    <scope>NUCLEOTIDE SEQUENCE</scope>
</reference>
<dbReference type="AlphaFoldDB" id="A0A336M7K0"/>
<name>A0A336M7K0_CULSO</name>
<dbReference type="EMBL" id="UFQT01000505">
    <property type="protein sequence ID" value="SSX24849.1"/>
    <property type="molecule type" value="Genomic_DNA"/>
</dbReference>
<protein>
    <submittedName>
        <fullName evidence="2">CSON011573 protein</fullName>
    </submittedName>
</protein>
<dbReference type="VEuPathDB" id="VectorBase:CSON011573"/>
<sequence length="152" mass="17593">MSFFERFPRFQFCCVIFDLRLGALAIGVWLILNNLGGLITNLANHQSSFFVYVTYIIGLILGIYLTLGAYKEKQKWVEYYLWGKLIFLAIELIEIIGLFFQSPANAIWLFLTWCLEIYFWLCVNSYHLQLQGIVPATTTRQTTVVTRTVTTA</sequence>
<organism evidence="2">
    <name type="scientific">Culicoides sonorensis</name>
    <name type="common">Biting midge</name>
    <dbReference type="NCBI Taxonomy" id="179676"/>
    <lineage>
        <taxon>Eukaryota</taxon>
        <taxon>Metazoa</taxon>
        <taxon>Ecdysozoa</taxon>
        <taxon>Arthropoda</taxon>
        <taxon>Hexapoda</taxon>
        <taxon>Insecta</taxon>
        <taxon>Pterygota</taxon>
        <taxon>Neoptera</taxon>
        <taxon>Endopterygota</taxon>
        <taxon>Diptera</taxon>
        <taxon>Nematocera</taxon>
        <taxon>Chironomoidea</taxon>
        <taxon>Ceratopogonidae</taxon>
        <taxon>Ceratopogoninae</taxon>
        <taxon>Culicoides</taxon>
        <taxon>Monoculicoides</taxon>
    </lineage>
</organism>
<keyword evidence="1" id="KW-0812">Transmembrane</keyword>
<feature type="transmembrane region" description="Helical" evidence="1">
    <location>
        <begin position="49"/>
        <end position="67"/>
    </location>
</feature>
<feature type="transmembrane region" description="Helical" evidence="1">
    <location>
        <begin position="79"/>
        <end position="100"/>
    </location>
</feature>
<keyword evidence="1" id="KW-1133">Transmembrane helix</keyword>